<proteinExistence type="predicted"/>
<name>A0A7W4NQK3_9PROT</name>
<feature type="domain" description="FecR N-terminal" evidence="2">
    <location>
        <begin position="18"/>
        <end position="59"/>
    </location>
</feature>
<protein>
    <submittedName>
        <fullName evidence="3">DUF4880 domain-containing protein</fullName>
    </submittedName>
</protein>
<dbReference type="Proteomes" id="UP000589085">
    <property type="component" value="Unassembled WGS sequence"/>
</dbReference>
<dbReference type="AlphaFoldDB" id="A0A7W4NQK3"/>
<comment type="caution">
    <text evidence="3">The sequence shown here is derived from an EMBL/GenBank/DDBJ whole genome shotgun (WGS) entry which is preliminary data.</text>
</comment>
<dbReference type="InterPro" id="IPR032623">
    <property type="entry name" value="FecR_N"/>
</dbReference>
<sequence length="324" mass="34641">MTDDSGPAASSRPDARTEQAGRWAARHDRGPLPPPERARFDRWLNDDSRNLGAYVRAQAIYRALNYTTAETPLPLQPGRAQAATGRRRVLVGAAAACAAGLLARPVPPDRITLLRREQEAPRRYAWQDATITLDALSAAYVPASAEANRGAGQDAGQGIRVLSGRVGVQAARRTVGLSAGGFLFHAADADFDLALESALPTLVAYRGAILLSDGGRHTVLRGPAIYHLADGGAAPAAHPLTPTGALARRAWRDAQSVLSNTPLAEAVAQFSRYSHTRIEIASDRIARDRVTGSFNLLRPAEFARSVQRLLGCHLTESGNRLILS</sequence>
<dbReference type="Gene3D" id="3.55.50.30">
    <property type="match status" value="1"/>
</dbReference>
<feature type="compositionally biased region" description="Basic and acidic residues" evidence="1">
    <location>
        <begin position="13"/>
        <end position="40"/>
    </location>
</feature>
<feature type="region of interest" description="Disordered" evidence="1">
    <location>
        <begin position="1"/>
        <end position="40"/>
    </location>
</feature>
<evidence type="ECO:0000313" key="3">
    <source>
        <dbReference type="EMBL" id="MBB2159210.1"/>
    </source>
</evidence>
<evidence type="ECO:0000313" key="4">
    <source>
        <dbReference type="Proteomes" id="UP000589085"/>
    </source>
</evidence>
<reference evidence="3 4" key="1">
    <citation type="submission" date="2020-04" db="EMBL/GenBank/DDBJ databases">
        <title>Description of novel Gluconacetobacter.</title>
        <authorList>
            <person name="Sombolestani A."/>
        </authorList>
    </citation>
    <scope>NUCLEOTIDE SEQUENCE [LARGE SCALE GENOMIC DNA]</scope>
    <source>
        <strain evidence="3 4">LMG 19747</strain>
    </source>
</reference>
<gene>
    <name evidence="3" type="ORF">HLH48_03300</name>
</gene>
<organism evidence="3 4">
    <name type="scientific">Gluconacetobacter sacchari</name>
    <dbReference type="NCBI Taxonomy" id="92759"/>
    <lineage>
        <taxon>Bacteria</taxon>
        <taxon>Pseudomonadati</taxon>
        <taxon>Pseudomonadota</taxon>
        <taxon>Alphaproteobacteria</taxon>
        <taxon>Acetobacterales</taxon>
        <taxon>Acetobacteraceae</taxon>
        <taxon>Gluconacetobacter</taxon>
    </lineage>
</organism>
<evidence type="ECO:0000256" key="1">
    <source>
        <dbReference type="SAM" id="MobiDB-lite"/>
    </source>
</evidence>
<dbReference type="EMBL" id="JABEQJ010000003">
    <property type="protein sequence ID" value="MBB2159210.1"/>
    <property type="molecule type" value="Genomic_DNA"/>
</dbReference>
<evidence type="ECO:0000259" key="2">
    <source>
        <dbReference type="Pfam" id="PF16220"/>
    </source>
</evidence>
<accession>A0A7W4NQK3</accession>
<dbReference type="Pfam" id="PF16220">
    <property type="entry name" value="DUF4880"/>
    <property type="match status" value="1"/>
</dbReference>
<dbReference type="RefSeq" id="WP_182996088.1">
    <property type="nucleotide sequence ID" value="NZ_JABEQJ010000003.1"/>
</dbReference>